<evidence type="ECO:0000256" key="1">
    <source>
        <dbReference type="SAM" id="MobiDB-lite"/>
    </source>
</evidence>
<feature type="compositionally biased region" description="Basic and acidic residues" evidence="1">
    <location>
        <begin position="75"/>
        <end position="85"/>
    </location>
</feature>
<sequence length="85" mass="9321">MKNNQRNIFLYEDDLRQTSLRHDAAAPAVRQCSPSVVADQGTDWFTDGGAPFDLRSEVEHTGSSAPIGGTGDGGTNREQRRTRTE</sequence>
<reference evidence="2 3" key="1">
    <citation type="submission" date="2019-06" db="EMBL/GenBank/DDBJ databases">
        <title>Draft genomes of female and male turbot (Scophthalmus maximus).</title>
        <authorList>
            <person name="Xu H."/>
            <person name="Xu X.-W."/>
            <person name="Shao C."/>
            <person name="Chen S."/>
        </authorList>
    </citation>
    <scope>NUCLEOTIDE SEQUENCE [LARGE SCALE GENOMIC DNA]</scope>
    <source>
        <strain evidence="2">Ysfricsl-2016a</strain>
        <tissue evidence="2">Blood</tissue>
    </source>
</reference>
<gene>
    <name evidence="2" type="ORF">F2P81_002922</name>
</gene>
<organism evidence="2 3">
    <name type="scientific">Scophthalmus maximus</name>
    <name type="common">Turbot</name>
    <name type="synonym">Psetta maxima</name>
    <dbReference type="NCBI Taxonomy" id="52904"/>
    <lineage>
        <taxon>Eukaryota</taxon>
        <taxon>Metazoa</taxon>
        <taxon>Chordata</taxon>
        <taxon>Craniata</taxon>
        <taxon>Vertebrata</taxon>
        <taxon>Euteleostomi</taxon>
        <taxon>Actinopterygii</taxon>
        <taxon>Neopterygii</taxon>
        <taxon>Teleostei</taxon>
        <taxon>Neoteleostei</taxon>
        <taxon>Acanthomorphata</taxon>
        <taxon>Carangaria</taxon>
        <taxon>Pleuronectiformes</taxon>
        <taxon>Pleuronectoidei</taxon>
        <taxon>Scophthalmidae</taxon>
        <taxon>Scophthalmus</taxon>
    </lineage>
</organism>
<accession>A0A6A4TKN4</accession>
<proteinExistence type="predicted"/>
<dbReference type="AlphaFoldDB" id="A0A6A4TKN4"/>
<evidence type="ECO:0000313" key="2">
    <source>
        <dbReference type="EMBL" id="KAF0043764.1"/>
    </source>
</evidence>
<dbReference type="EMBL" id="VEVO01000003">
    <property type="protein sequence ID" value="KAF0043764.1"/>
    <property type="molecule type" value="Genomic_DNA"/>
</dbReference>
<evidence type="ECO:0000313" key="3">
    <source>
        <dbReference type="Proteomes" id="UP000438429"/>
    </source>
</evidence>
<name>A0A6A4TKN4_SCOMX</name>
<feature type="region of interest" description="Disordered" evidence="1">
    <location>
        <begin position="40"/>
        <end position="85"/>
    </location>
</feature>
<dbReference type="Proteomes" id="UP000438429">
    <property type="component" value="Unassembled WGS sequence"/>
</dbReference>
<comment type="caution">
    <text evidence="2">The sequence shown here is derived from an EMBL/GenBank/DDBJ whole genome shotgun (WGS) entry which is preliminary data.</text>
</comment>
<protein>
    <submittedName>
        <fullName evidence="2">Uncharacterized protein</fullName>
    </submittedName>
</protein>